<sequence>MHHVTVHVSGPQDPQLRAFIKRHGELNAALTMPSKNEHIPHHPKINAAIEDLIDETRSLGIIPKPILDRIEELSKQWDLDSFVESAGVLWKKALDVYNRLAESYDTIVRHDKLANLLIRKVAWHPHQPLLAIALWNNSIWVYDLSIESWYSCGLSHPAQSRVMTLEWKPMSGVVLAVGCENGVALWHVFRDHTPTGTESTWRESEPLKDRPSEVLSKVYRTPTRGKNQGRDTAWVGLSGIEGLNGVDYMAWNPRGELLAVGSAHSSVIYIRDETSKKLTELRLNMRPTPPHFVRDLQSFKETISNVKAAFRSAVTPEEHTIIRPSHERGHYGVTVCGLSWSPCGGFLLVGYLSQVARVYETATWEYVEMKDIKGALQSVCWTPDGNNLIYSLQGDDLIRAIHFERRAGSLTWIPMNNMKMSFRYTDIETYKDMLRADEKNGDHKRLGSQYWKRFGSRNIDQLEEFGPIEELALDAHGERLAIRFRDTDLVGIALVKPVGPLLRDLDIFTPIGFVQDPGEDGQEADDDESDEREPKSNSIAFARRFNGGSLLAIAWGSGRINFVPFFYETHRDFM</sequence>
<protein>
    <recommendedName>
        <fullName evidence="2">Anaphase-promoting complex subunit 4-like WD40 domain-containing protein</fullName>
    </recommendedName>
</protein>
<dbReference type="EMBL" id="JAAAHW010006481">
    <property type="protein sequence ID" value="KAF9960021.1"/>
    <property type="molecule type" value="Genomic_DNA"/>
</dbReference>
<dbReference type="SUPFAM" id="SSF50978">
    <property type="entry name" value="WD40 repeat-like"/>
    <property type="match status" value="1"/>
</dbReference>
<dbReference type="InterPro" id="IPR001680">
    <property type="entry name" value="WD40_rpt"/>
</dbReference>
<gene>
    <name evidence="3" type="ORF">BGZ65_012849</name>
</gene>
<evidence type="ECO:0000313" key="3">
    <source>
        <dbReference type="EMBL" id="KAF9960021.1"/>
    </source>
</evidence>
<dbReference type="OrthoDB" id="10251741at2759"/>
<accession>A0A9P6M1A1</accession>
<dbReference type="Pfam" id="PF12894">
    <property type="entry name" value="ANAPC4_WD40"/>
    <property type="match status" value="1"/>
</dbReference>
<reference evidence="3" key="1">
    <citation type="journal article" date="2020" name="Fungal Divers.">
        <title>Resolving the Mortierellaceae phylogeny through synthesis of multi-gene phylogenetics and phylogenomics.</title>
        <authorList>
            <person name="Vandepol N."/>
            <person name="Liber J."/>
            <person name="Desiro A."/>
            <person name="Na H."/>
            <person name="Kennedy M."/>
            <person name="Barry K."/>
            <person name="Grigoriev I.V."/>
            <person name="Miller A.N."/>
            <person name="O'Donnell K."/>
            <person name="Stajich J.E."/>
            <person name="Bonito G."/>
        </authorList>
    </citation>
    <scope>NUCLEOTIDE SEQUENCE</scope>
    <source>
        <strain evidence="3">MES-2147</strain>
    </source>
</reference>
<dbReference type="InterPro" id="IPR045139">
    <property type="entry name" value="Aladin"/>
</dbReference>
<dbReference type="GO" id="GO:0006913">
    <property type="term" value="P:nucleocytoplasmic transport"/>
    <property type="evidence" value="ECO:0007669"/>
    <property type="project" value="TreeGrafter"/>
</dbReference>
<dbReference type="Proteomes" id="UP000749646">
    <property type="component" value="Unassembled WGS sequence"/>
</dbReference>
<feature type="compositionally biased region" description="Acidic residues" evidence="1">
    <location>
        <begin position="517"/>
        <end position="531"/>
    </location>
</feature>
<dbReference type="PANTHER" id="PTHR14494">
    <property type="entry name" value="ALADIN/ADRACALIN/AAAS"/>
    <property type="match status" value="1"/>
</dbReference>
<dbReference type="Gene3D" id="2.130.10.10">
    <property type="entry name" value="YVTN repeat-like/Quinoprotein amine dehydrogenase"/>
    <property type="match status" value="2"/>
</dbReference>
<dbReference type="InterPro" id="IPR024977">
    <property type="entry name" value="Apc4-like_WD40_dom"/>
</dbReference>
<dbReference type="GO" id="GO:0005643">
    <property type="term" value="C:nuclear pore"/>
    <property type="evidence" value="ECO:0007669"/>
    <property type="project" value="TreeGrafter"/>
</dbReference>
<dbReference type="InterPro" id="IPR015943">
    <property type="entry name" value="WD40/YVTN_repeat-like_dom_sf"/>
</dbReference>
<dbReference type="PANTHER" id="PTHR14494:SF0">
    <property type="entry name" value="ALADIN"/>
    <property type="match status" value="1"/>
</dbReference>
<dbReference type="SMART" id="SM00320">
    <property type="entry name" value="WD40"/>
    <property type="match status" value="5"/>
</dbReference>
<feature type="region of interest" description="Disordered" evidence="1">
    <location>
        <begin position="514"/>
        <end position="537"/>
    </location>
</feature>
<comment type="caution">
    <text evidence="3">The sequence shown here is derived from an EMBL/GenBank/DDBJ whole genome shotgun (WGS) entry which is preliminary data.</text>
</comment>
<evidence type="ECO:0000313" key="4">
    <source>
        <dbReference type="Proteomes" id="UP000749646"/>
    </source>
</evidence>
<evidence type="ECO:0000259" key="2">
    <source>
        <dbReference type="Pfam" id="PF12894"/>
    </source>
</evidence>
<dbReference type="InterPro" id="IPR036322">
    <property type="entry name" value="WD40_repeat_dom_sf"/>
</dbReference>
<dbReference type="AlphaFoldDB" id="A0A9P6M1A1"/>
<keyword evidence="4" id="KW-1185">Reference proteome</keyword>
<proteinExistence type="predicted"/>
<name>A0A9P6M1A1_9FUNG</name>
<feature type="domain" description="Anaphase-promoting complex subunit 4-like WD40" evidence="2">
    <location>
        <begin position="122"/>
        <end position="182"/>
    </location>
</feature>
<organism evidence="3 4">
    <name type="scientific">Modicella reniformis</name>
    <dbReference type="NCBI Taxonomy" id="1440133"/>
    <lineage>
        <taxon>Eukaryota</taxon>
        <taxon>Fungi</taxon>
        <taxon>Fungi incertae sedis</taxon>
        <taxon>Mucoromycota</taxon>
        <taxon>Mortierellomycotina</taxon>
        <taxon>Mortierellomycetes</taxon>
        <taxon>Mortierellales</taxon>
        <taxon>Mortierellaceae</taxon>
        <taxon>Modicella</taxon>
    </lineage>
</organism>
<evidence type="ECO:0000256" key="1">
    <source>
        <dbReference type="SAM" id="MobiDB-lite"/>
    </source>
</evidence>